<dbReference type="Pfam" id="PF06439">
    <property type="entry name" value="3keto-disac_hyd"/>
    <property type="match status" value="1"/>
</dbReference>
<dbReference type="EMBL" id="BAABHD010000003">
    <property type="protein sequence ID" value="GAA4446847.1"/>
    <property type="molecule type" value="Genomic_DNA"/>
</dbReference>
<sequence length="208" mass="22973">MLITSPAIAQKKTSPDLATLAQDPKIVVVNRSATALSEGPQKGVRLDQRPGEGLLWLPDVTFTNGSIEFDVRGKDVLQQSFVGIAFHGQNDSTYEAVYFRPFNFRSEDPVRRIHAVQYISHPTYSWQKLRTEFPNKYEAAVAPAPDPNGWFHVRIEVTGSNVRAFVNQSTTAALEVEPIQKRPGNRIGLWVGNASGGDFANLTITPVP</sequence>
<proteinExistence type="predicted"/>
<evidence type="ECO:0000313" key="2">
    <source>
        <dbReference type="EMBL" id="GAA4446847.1"/>
    </source>
</evidence>
<comment type="caution">
    <text evidence="2">The sequence shown here is derived from an EMBL/GenBank/DDBJ whole genome shotgun (WGS) entry which is preliminary data.</text>
</comment>
<reference evidence="3" key="1">
    <citation type="journal article" date="2019" name="Int. J. Syst. Evol. Microbiol.">
        <title>The Global Catalogue of Microorganisms (GCM) 10K type strain sequencing project: providing services to taxonomists for standard genome sequencing and annotation.</title>
        <authorList>
            <consortium name="The Broad Institute Genomics Platform"/>
            <consortium name="The Broad Institute Genome Sequencing Center for Infectious Disease"/>
            <person name="Wu L."/>
            <person name="Ma J."/>
        </authorList>
    </citation>
    <scope>NUCLEOTIDE SEQUENCE [LARGE SCALE GENOMIC DNA]</scope>
    <source>
        <strain evidence="3">JCM 17927</strain>
    </source>
</reference>
<keyword evidence="3" id="KW-1185">Reference proteome</keyword>
<evidence type="ECO:0000259" key="1">
    <source>
        <dbReference type="Pfam" id="PF06439"/>
    </source>
</evidence>
<evidence type="ECO:0000313" key="3">
    <source>
        <dbReference type="Proteomes" id="UP001501175"/>
    </source>
</evidence>
<organism evidence="2 3">
    <name type="scientific">Nibrella saemangeumensis</name>
    <dbReference type="NCBI Taxonomy" id="1084526"/>
    <lineage>
        <taxon>Bacteria</taxon>
        <taxon>Pseudomonadati</taxon>
        <taxon>Bacteroidota</taxon>
        <taxon>Cytophagia</taxon>
        <taxon>Cytophagales</taxon>
        <taxon>Spirosomataceae</taxon>
        <taxon>Nibrella</taxon>
    </lineage>
</organism>
<protein>
    <recommendedName>
        <fullName evidence="1">3-keto-alpha-glucoside-1,2-lyase/3-keto-2-hydroxy-glucal hydratase domain-containing protein</fullName>
    </recommendedName>
</protein>
<name>A0ABP8M9D1_9BACT</name>
<gene>
    <name evidence="2" type="ORF">GCM10023189_02400</name>
</gene>
<dbReference type="InterPro" id="IPR010496">
    <property type="entry name" value="AL/BT2_dom"/>
</dbReference>
<accession>A0ABP8M9D1</accession>
<dbReference type="Gene3D" id="2.60.120.560">
    <property type="entry name" value="Exo-inulinase, domain 1"/>
    <property type="match status" value="1"/>
</dbReference>
<feature type="domain" description="3-keto-alpha-glucoside-1,2-lyase/3-keto-2-hydroxy-glucal hydratase" evidence="1">
    <location>
        <begin position="47"/>
        <end position="190"/>
    </location>
</feature>
<dbReference type="Proteomes" id="UP001501175">
    <property type="component" value="Unassembled WGS sequence"/>
</dbReference>